<dbReference type="InParanoid" id="H2XMH6"/>
<proteinExistence type="predicted"/>
<reference evidence="2" key="2">
    <citation type="journal article" date="2008" name="Genome Biol.">
        <title>Improved genome assembly and evidence-based global gene model set for the chordate Ciona intestinalis: new insight into intron and operon populations.</title>
        <authorList>
            <person name="Satou Y."/>
            <person name="Mineta K."/>
            <person name="Ogasawara M."/>
            <person name="Sasakura Y."/>
            <person name="Shoguchi E."/>
            <person name="Ueno K."/>
            <person name="Yamada L."/>
            <person name="Matsumoto J."/>
            <person name="Wasserscheid J."/>
            <person name="Dewar K."/>
            <person name="Wiley G.B."/>
            <person name="Macmil S.L."/>
            <person name="Roe B.A."/>
            <person name="Zeller R.W."/>
            <person name="Hastings K.E."/>
            <person name="Lemaire P."/>
            <person name="Lindquist E."/>
            <person name="Endo T."/>
            <person name="Hotta K."/>
            <person name="Inaba K."/>
        </authorList>
    </citation>
    <scope>NUCLEOTIDE SEQUENCE [LARGE SCALE GENOMIC DNA]</scope>
    <source>
        <strain evidence="2">wild type</strain>
    </source>
</reference>
<dbReference type="EMBL" id="EAAA01000034">
    <property type="status" value="NOT_ANNOTATED_CDS"/>
    <property type="molecule type" value="Genomic_DNA"/>
</dbReference>
<organism evidence="2 3">
    <name type="scientific">Ciona intestinalis</name>
    <name type="common">Transparent sea squirt</name>
    <name type="synonym">Ascidia intestinalis</name>
    <dbReference type="NCBI Taxonomy" id="7719"/>
    <lineage>
        <taxon>Eukaryota</taxon>
        <taxon>Metazoa</taxon>
        <taxon>Chordata</taxon>
        <taxon>Tunicata</taxon>
        <taxon>Ascidiacea</taxon>
        <taxon>Phlebobranchia</taxon>
        <taxon>Cionidae</taxon>
        <taxon>Ciona</taxon>
    </lineage>
</organism>
<dbReference type="Proteomes" id="UP000008144">
    <property type="component" value="Chromosome 1"/>
</dbReference>
<sequence length="84" mass="9029">MQHIRPRHPPLAADFDHIETPPLTNTPPDVFNGGSAAPANPLDTACLLSVTGPTTAVCVVIKVIVSIGCVFTSYVYCATWYKPY</sequence>
<reference evidence="2" key="4">
    <citation type="submission" date="2025-09" db="UniProtKB">
        <authorList>
            <consortium name="Ensembl"/>
        </authorList>
    </citation>
    <scope>IDENTIFICATION</scope>
</reference>
<evidence type="ECO:0000313" key="3">
    <source>
        <dbReference type="Proteomes" id="UP000008144"/>
    </source>
</evidence>
<keyword evidence="3" id="KW-1185">Reference proteome</keyword>
<evidence type="ECO:0000256" key="1">
    <source>
        <dbReference type="SAM" id="MobiDB-lite"/>
    </source>
</evidence>
<protein>
    <submittedName>
        <fullName evidence="2">Uncharacterized protein</fullName>
    </submittedName>
</protein>
<dbReference type="AlphaFoldDB" id="H2XMH6"/>
<dbReference type="Ensembl" id="ENSCINT00000031731.1">
    <property type="protein sequence ID" value="ENSCINP00000030859.1"/>
    <property type="gene ID" value="ENSCING00000023391.1"/>
</dbReference>
<name>H2XMH6_CIOIN</name>
<accession>H2XMH6</accession>
<feature type="region of interest" description="Disordered" evidence="1">
    <location>
        <begin position="1"/>
        <end position="36"/>
    </location>
</feature>
<dbReference type="HOGENOM" id="CLU_2526774_0_0_1"/>
<reference evidence="2" key="3">
    <citation type="submission" date="2025-08" db="UniProtKB">
        <authorList>
            <consortium name="Ensembl"/>
        </authorList>
    </citation>
    <scope>IDENTIFICATION</scope>
</reference>
<reference evidence="3" key="1">
    <citation type="journal article" date="2002" name="Science">
        <title>The draft genome of Ciona intestinalis: insights into chordate and vertebrate origins.</title>
        <authorList>
            <person name="Dehal P."/>
            <person name="Satou Y."/>
            <person name="Campbell R.K."/>
            <person name="Chapman J."/>
            <person name="Degnan B."/>
            <person name="De Tomaso A."/>
            <person name="Davidson B."/>
            <person name="Di Gregorio A."/>
            <person name="Gelpke M."/>
            <person name="Goodstein D.M."/>
            <person name="Harafuji N."/>
            <person name="Hastings K.E."/>
            <person name="Ho I."/>
            <person name="Hotta K."/>
            <person name="Huang W."/>
            <person name="Kawashima T."/>
            <person name="Lemaire P."/>
            <person name="Martinez D."/>
            <person name="Meinertzhagen I.A."/>
            <person name="Necula S."/>
            <person name="Nonaka M."/>
            <person name="Putnam N."/>
            <person name="Rash S."/>
            <person name="Saiga H."/>
            <person name="Satake M."/>
            <person name="Terry A."/>
            <person name="Yamada L."/>
            <person name="Wang H.G."/>
            <person name="Awazu S."/>
            <person name="Azumi K."/>
            <person name="Boore J."/>
            <person name="Branno M."/>
            <person name="Chin-Bow S."/>
            <person name="DeSantis R."/>
            <person name="Doyle S."/>
            <person name="Francino P."/>
            <person name="Keys D.N."/>
            <person name="Haga S."/>
            <person name="Hayashi H."/>
            <person name="Hino K."/>
            <person name="Imai K.S."/>
            <person name="Inaba K."/>
            <person name="Kano S."/>
            <person name="Kobayashi K."/>
            <person name="Kobayashi M."/>
            <person name="Lee B.I."/>
            <person name="Makabe K.W."/>
            <person name="Manohar C."/>
            <person name="Matassi G."/>
            <person name="Medina M."/>
            <person name="Mochizuki Y."/>
            <person name="Mount S."/>
            <person name="Morishita T."/>
            <person name="Miura S."/>
            <person name="Nakayama A."/>
            <person name="Nishizaka S."/>
            <person name="Nomoto H."/>
            <person name="Ohta F."/>
            <person name="Oishi K."/>
            <person name="Rigoutsos I."/>
            <person name="Sano M."/>
            <person name="Sasaki A."/>
            <person name="Sasakura Y."/>
            <person name="Shoguchi E."/>
            <person name="Shin-i T."/>
            <person name="Spagnuolo A."/>
            <person name="Stainier D."/>
            <person name="Suzuki M.M."/>
            <person name="Tassy O."/>
            <person name="Takatori N."/>
            <person name="Tokuoka M."/>
            <person name="Yagi K."/>
            <person name="Yoshizaki F."/>
            <person name="Wada S."/>
            <person name="Zhang C."/>
            <person name="Hyatt P.D."/>
            <person name="Larimer F."/>
            <person name="Detter C."/>
            <person name="Doggett N."/>
            <person name="Glavina T."/>
            <person name="Hawkins T."/>
            <person name="Richardson P."/>
            <person name="Lucas S."/>
            <person name="Kohara Y."/>
            <person name="Levine M."/>
            <person name="Satoh N."/>
            <person name="Rokhsar D.S."/>
        </authorList>
    </citation>
    <scope>NUCLEOTIDE SEQUENCE [LARGE SCALE GENOMIC DNA]</scope>
</reference>
<evidence type="ECO:0000313" key="2">
    <source>
        <dbReference type="Ensembl" id="ENSCINP00000030859.1"/>
    </source>
</evidence>